<evidence type="ECO:0000256" key="15">
    <source>
        <dbReference type="ARBA" id="ARBA00032048"/>
    </source>
</evidence>
<comment type="cofactor">
    <cofactor evidence="1 18 20">
        <name>pyridoxal 5'-phosphate</name>
        <dbReference type="ChEBI" id="CHEBI:597326"/>
    </cofactor>
</comment>
<evidence type="ECO:0000256" key="18">
    <source>
        <dbReference type="PIRNR" id="PIRNR017689"/>
    </source>
</evidence>
<accession>A0A553PG45</accession>
<dbReference type="UniPathway" id="UPA00906">
    <property type="reaction ID" value="UER00898"/>
</dbReference>
<evidence type="ECO:0000256" key="8">
    <source>
        <dbReference type="ARBA" id="ARBA00022679"/>
    </source>
</evidence>
<evidence type="ECO:0000256" key="5">
    <source>
        <dbReference type="ARBA" id="ARBA00012464"/>
    </source>
</evidence>
<keyword evidence="12 18" id="KW-0711">Selenium</keyword>
<keyword evidence="7 18" id="KW-0820">tRNA-binding</keyword>
<feature type="binding site" evidence="19">
    <location>
        <position position="273"/>
    </location>
    <ligand>
        <name>tRNA</name>
        <dbReference type="ChEBI" id="CHEBI:17843"/>
    </ligand>
</feature>
<dbReference type="OMA" id="MSHANDY"/>
<keyword evidence="18" id="KW-0963">Cytoplasm</keyword>
<dbReference type="Proteomes" id="UP000318571">
    <property type="component" value="Chromosome 5"/>
</dbReference>
<feature type="modified residue" description="N6-(pyridoxal phosphate)lysine" evidence="20">
    <location>
        <position position="287"/>
    </location>
</feature>
<feature type="binding site" evidence="19">
    <location>
        <position position="99"/>
    </location>
    <ligand>
        <name>substrate</name>
    </ligand>
</feature>
<evidence type="ECO:0000313" key="21">
    <source>
        <dbReference type="EMBL" id="TRY76649.1"/>
    </source>
</evidence>
<reference evidence="21 22" key="1">
    <citation type="journal article" date="2018" name="Nat. Ecol. Evol.">
        <title>Genomic signatures of mitonuclear coevolution across populations of Tigriopus californicus.</title>
        <authorList>
            <person name="Barreto F.S."/>
            <person name="Watson E.T."/>
            <person name="Lima T.G."/>
            <person name="Willett C.S."/>
            <person name="Edmands S."/>
            <person name="Li W."/>
            <person name="Burton R.S."/>
        </authorList>
    </citation>
    <scope>NUCLEOTIDE SEQUENCE [LARGE SCALE GENOMIC DNA]</scope>
    <source>
        <strain evidence="21 22">San Diego</strain>
    </source>
</reference>
<dbReference type="GO" id="GO:0000049">
    <property type="term" value="F:tRNA binding"/>
    <property type="evidence" value="ECO:0007669"/>
    <property type="project" value="UniProtKB-UniRule"/>
</dbReference>
<dbReference type="GO" id="GO:0001514">
    <property type="term" value="P:selenocysteine incorporation"/>
    <property type="evidence" value="ECO:0007669"/>
    <property type="project" value="TreeGrafter"/>
</dbReference>
<comment type="subcellular location">
    <subcellularLocation>
        <location evidence="18">Cytoplasm</location>
    </subcellularLocation>
</comment>
<dbReference type="InterPro" id="IPR015421">
    <property type="entry name" value="PyrdxlP-dep_Trfase_major"/>
</dbReference>
<dbReference type="InterPro" id="IPR015424">
    <property type="entry name" value="PyrdxlP-dep_Trfase"/>
</dbReference>
<keyword evidence="9 18" id="KW-0694">RNA-binding</keyword>
<dbReference type="InterPro" id="IPR019872">
    <property type="entry name" value="Sec-tRNA_Se_transferase"/>
</dbReference>
<gene>
    <name evidence="21" type="ORF">TCAL_11830</name>
</gene>
<dbReference type="AlphaFoldDB" id="A0A553PG45"/>
<comment type="similarity">
    <text evidence="4 18">Belongs to the SepSecS family.</text>
</comment>
<sequence>MTPENLAGAGSALGISSTYIHQAQDAQREWHRRIAHLLQQRKLPEIGWSDTDIETLLLELARMDSNNFPGNCGVGERESRIHSQLVYRRHFGLGHGIGRSGDLCEVQPKAAGSSTLNKLTNALVLDVIRQMGVRSCQDCFVVPMATGMALTLCLLALRKLRPHAKYVLWSRIDQKSCFKSILCAGFTPVIIELVSKGDQLDTNLTEIDQTILKLGPESIACILTTTSCFAPRAADDLVGVAKLAQSHDVPQLVNNAYGIQSSKCMHLIEEMGKIQSNHTTFVQSTDKNFLVPVGGAIVAGFDKSWIKQISQTYPGRASSTPSTDLFITLMSLGIQGYKKLVQERKSLFQELRTKLHQVAEKHGERLLETKGNPISMAVTLSRVVDPDGQGKQVSAIGSMLFTRGVSGTRVITGKDEKSIEGLQFSAWGSHWNGTQTPYLTAAAAIGMTSKDIDLFVKRLDKVLTHVMAPKTHVANKAC</sequence>
<comment type="function">
    <text evidence="2 18">Converts O-phosphoseryl-tRNA(Sec) to selenocysteinyl-tRNA(Sec) required for selenoprotein biosynthesis.</text>
</comment>
<evidence type="ECO:0000256" key="9">
    <source>
        <dbReference type="ARBA" id="ARBA00022884"/>
    </source>
</evidence>
<evidence type="ECO:0000256" key="13">
    <source>
        <dbReference type="ARBA" id="ARBA00026053"/>
    </source>
</evidence>
<dbReference type="Pfam" id="PF05889">
    <property type="entry name" value="SepSecS"/>
    <property type="match status" value="1"/>
</dbReference>
<organism evidence="21 22">
    <name type="scientific">Tigriopus californicus</name>
    <name type="common">Marine copepod</name>
    <dbReference type="NCBI Taxonomy" id="6832"/>
    <lineage>
        <taxon>Eukaryota</taxon>
        <taxon>Metazoa</taxon>
        <taxon>Ecdysozoa</taxon>
        <taxon>Arthropoda</taxon>
        <taxon>Crustacea</taxon>
        <taxon>Multicrustacea</taxon>
        <taxon>Hexanauplia</taxon>
        <taxon>Copepoda</taxon>
        <taxon>Harpacticoida</taxon>
        <taxon>Harpacticidae</taxon>
        <taxon>Tigriopus</taxon>
    </lineage>
</organism>
<dbReference type="GO" id="GO:0001717">
    <property type="term" value="P:conversion of seryl-tRNAsec to selenocys-tRNAsec"/>
    <property type="evidence" value="ECO:0007669"/>
    <property type="project" value="UniProtKB-UniRule"/>
</dbReference>
<feature type="binding site" evidence="19">
    <location>
        <position position="403"/>
    </location>
    <ligand>
        <name>tRNA</name>
        <dbReference type="ChEBI" id="CHEBI:17843"/>
    </ligand>
</feature>
<dbReference type="GO" id="GO:0098621">
    <property type="term" value="F:O-phosphoseryl-tRNA(Sec) selenium transferase activity"/>
    <property type="evidence" value="ECO:0007669"/>
    <property type="project" value="UniProtKB-EC"/>
</dbReference>
<evidence type="ECO:0000256" key="4">
    <source>
        <dbReference type="ARBA" id="ARBA00007037"/>
    </source>
</evidence>
<evidence type="ECO:0000256" key="11">
    <source>
        <dbReference type="ARBA" id="ARBA00022917"/>
    </source>
</evidence>
<keyword evidence="22" id="KW-1185">Reference proteome</keyword>
<dbReference type="PIRSF" id="PIRSF017689">
    <property type="entry name" value="SepSecS"/>
    <property type="match status" value="1"/>
</dbReference>
<dbReference type="Gene3D" id="3.40.640.10">
    <property type="entry name" value="Type I PLP-dependent aspartate aminotransferase-like (Major domain)"/>
    <property type="match status" value="1"/>
</dbReference>
<feature type="site" description="May act as a substrate filter by repelling compounds with a negatively charged alpha-carboxylate" evidence="20">
    <location>
        <position position="76"/>
    </location>
</feature>
<evidence type="ECO:0000256" key="19">
    <source>
        <dbReference type="PIRSR" id="PIRSR017689-1"/>
    </source>
</evidence>
<dbReference type="GO" id="GO:0005737">
    <property type="term" value="C:cytoplasm"/>
    <property type="evidence" value="ECO:0007669"/>
    <property type="project" value="UniProtKB-SubCell"/>
</dbReference>
<keyword evidence="8 18" id="KW-0808">Transferase</keyword>
<evidence type="ECO:0000256" key="3">
    <source>
        <dbReference type="ARBA" id="ARBA00004822"/>
    </source>
</evidence>
<comment type="subunit">
    <text evidence="13">Homotetramer formed by a catalytic dimer and a non-catalytic dimer serving as a binding platform that orients tRNASec for catalysis. Each tetramer binds the CCA ends of two tRNAs which point to the active sites of the catalytic dimer.</text>
</comment>
<feature type="binding site" evidence="19">
    <location>
        <position position="107"/>
    </location>
    <ligand>
        <name>substrate</name>
    </ligand>
</feature>
<dbReference type="InterPro" id="IPR008829">
    <property type="entry name" value="SepSecS/SepCysS"/>
</dbReference>
<evidence type="ECO:0000256" key="14">
    <source>
        <dbReference type="ARBA" id="ARBA00030669"/>
    </source>
</evidence>
<dbReference type="STRING" id="6832.A0A553PG45"/>
<evidence type="ECO:0000256" key="17">
    <source>
        <dbReference type="ARBA" id="ARBA00048808"/>
    </source>
</evidence>
<keyword evidence="11 18" id="KW-0648">Protein biosynthesis</keyword>
<evidence type="ECO:0000256" key="20">
    <source>
        <dbReference type="PIRSR" id="PIRSR017689-50"/>
    </source>
</evidence>
<evidence type="ECO:0000256" key="2">
    <source>
        <dbReference type="ARBA" id="ARBA00002552"/>
    </source>
</evidence>
<dbReference type="NCBIfam" id="TIGR03531">
    <property type="entry name" value="selenium_SpcS"/>
    <property type="match status" value="1"/>
</dbReference>
<evidence type="ECO:0000313" key="22">
    <source>
        <dbReference type="Proteomes" id="UP000318571"/>
    </source>
</evidence>
<evidence type="ECO:0000256" key="16">
    <source>
        <dbReference type="ARBA" id="ARBA00032693"/>
    </source>
</evidence>
<name>A0A553PG45_TIGCA</name>
<keyword evidence="10 18" id="KW-0663">Pyridoxal phosphate</keyword>
<proteinExistence type="inferred from homology"/>
<comment type="catalytic activity">
    <reaction evidence="17 18">
        <text>O-phospho-L-seryl-tRNA(Sec) + selenophosphate + H2O = L-selenocysteinyl-tRNA(Sec) + 2 phosphate</text>
        <dbReference type="Rhea" id="RHEA:25041"/>
        <dbReference type="Rhea" id="RHEA-COMP:9743"/>
        <dbReference type="Rhea" id="RHEA-COMP:9947"/>
        <dbReference type="ChEBI" id="CHEBI:15377"/>
        <dbReference type="ChEBI" id="CHEBI:16144"/>
        <dbReference type="ChEBI" id="CHEBI:43474"/>
        <dbReference type="ChEBI" id="CHEBI:78551"/>
        <dbReference type="ChEBI" id="CHEBI:78573"/>
        <dbReference type="EC" id="2.9.1.2"/>
    </reaction>
</comment>
<dbReference type="OrthoDB" id="10263545at2759"/>
<feature type="binding site" evidence="19">
    <location>
        <position position="100"/>
    </location>
    <ligand>
        <name>substrate</name>
    </ligand>
</feature>
<protein>
    <recommendedName>
        <fullName evidence="6 18">O-phosphoseryl-tRNA(Sec) selenium transferase</fullName>
        <ecNumber evidence="5 18">2.9.1.2</ecNumber>
    </recommendedName>
    <alternativeName>
        <fullName evidence="14 18">Selenocysteine synthase</fullName>
    </alternativeName>
    <alternativeName>
        <fullName evidence="15 18">Selenocysteinyl-tRNA(Sec) synthase</fullName>
    </alternativeName>
    <alternativeName>
        <fullName evidence="16 18">Sep-tRNA:Sec-tRNA synthase</fullName>
    </alternativeName>
</protein>
<evidence type="ECO:0000256" key="7">
    <source>
        <dbReference type="ARBA" id="ARBA00022555"/>
    </source>
</evidence>
<dbReference type="SUPFAM" id="SSF53383">
    <property type="entry name" value="PLP-dependent transferases"/>
    <property type="match status" value="1"/>
</dbReference>
<evidence type="ECO:0000256" key="1">
    <source>
        <dbReference type="ARBA" id="ARBA00001933"/>
    </source>
</evidence>
<dbReference type="PANTHER" id="PTHR12944:SF2">
    <property type="entry name" value="O-PHOSPHOSERYL-TRNA(SEC) SELENIUM TRANSFERASE"/>
    <property type="match status" value="1"/>
</dbReference>
<evidence type="ECO:0000256" key="10">
    <source>
        <dbReference type="ARBA" id="ARBA00022898"/>
    </source>
</evidence>
<comment type="caution">
    <text evidence="21">The sequence shown here is derived from an EMBL/GenBank/DDBJ whole genome shotgun (WGS) entry which is preliminary data.</text>
</comment>
<dbReference type="EC" id="2.9.1.2" evidence="5 18"/>
<evidence type="ECO:0000256" key="6">
    <source>
        <dbReference type="ARBA" id="ARBA00021963"/>
    </source>
</evidence>
<dbReference type="PANTHER" id="PTHR12944">
    <property type="entry name" value="SOLUBLE LIVER ANTIGEN/LIVER PANCREAS ANTIGEN"/>
    <property type="match status" value="1"/>
</dbReference>
<dbReference type="EMBL" id="VCGU01000004">
    <property type="protein sequence ID" value="TRY76649.1"/>
    <property type="molecule type" value="Genomic_DNA"/>
</dbReference>
<comment type="pathway">
    <text evidence="3 18">Aminoacyl-tRNA biosynthesis; selenocysteinyl-tRNA(Sec) biosynthesis; selenocysteinyl-tRNA(Sec) from L-seryl-tRNA(Sec) (archaeal/eukaryal route): step 2/2.</text>
</comment>
<evidence type="ECO:0000256" key="12">
    <source>
        <dbReference type="ARBA" id="ARBA00023266"/>
    </source>
</evidence>
<feature type="binding site" evidence="19">
    <location>
        <position position="316"/>
    </location>
    <ligand>
        <name>substrate</name>
    </ligand>
</feature>
<feature type="binding site" evidence="19">
    <location>
        <position position="77"/>
    </location>
    <ligand>
        <name>pyridoxal 5'-phosphate</name>
        <dbReference type="ChEBI" id="CHEBI:597326"/>
    </ligand>
</feature>